<comment type="caution">
    <text evidence="2">The sequence shown here is derived from an EMBL/GenBank/DDBJ whole genome shotgun (WGS) entry which is preliminary data.</text>
</comment>
<protein>
    <submittedName>
        <fullName evidence="2">UBN2 domain-containing protein</fullName>
    </submittedName>
</protein>
<accession>A0A1Q3BFS9</accession>
<reference evidence="3" key="1">
    <citation type="submission" date="2016-04" db="EMBL/GenBank/DDBJ databases">
        <title>Cephalotus genome sequencing.</title>
        <authorList>
            <person name="Fukushima K."/>
            <person name="Hasebe M."/>
            <person name="Fang X."/>
        </authorList>
    </citation>
    <scope>NUCLEOTIDE SEQUENCE [LARGE SCALE GENOMIC DNA]</scope>
    <source>
        <strain evidence="3">cv. St1</strain>
    </source>
</reference>
<gene>
    <name evidence="2" type="ORF">CFOL_v3_10397</name>
</gene>
<dbReference type="Proteomes" id="UP000187406">
    <property type="component" value="Unassembled WGS sequence"/>
</dbReference>
<sequence length="115" mass="13247">MYARFNDIANALKGLGKVYPNHELVSKILRCLLKSWESKVTAIEEANDLSTLPLEDLLGSLMTHELRMKDQDKSDHKKRTIALKASKDESKEESDQDKEMAFLTKRIKKILMNKK</sequence>
<dbReference type="OrthoDB" id="5593012at2759"/>
<dbReference type="InParanoid" id="A0A1Q3BFS9"/>
<evidence type="ECO:0000256" key="1">
    <source>
        <dbReference type="SAM" id="MobiDB-lite"/>
    </source>
</evidence>
<evidence type="ECO:0000313" key="3">
    <source>
        <dbReference type="Proteomes" id="UP000187406"/>
    </source>
</evidence>
<dbReference type="AlphaFoldDB" id="A0A1Q3BFS9"/>
<name>A0A1Q3BFS9_CEPFO</name>
<dbReference type="Pfam" id="PF14223">
    <property type="entry name" value="Retrotran_gag_2"/>
    <property type="match status" value="1"/>
</dbReference>
<proteinExistence type="predicted"/>
<evidence type="ECO:0000313" key="2">
    <source>
        <dbReference type="EMBL" id="GAV66887.1"/>
    </source>
</evidence>
<feature type="non-terminal residue" evidence="2">
    <location>
        <position position="115"/>
    </location>
</feature>
<feature type="region of interest" description="Disordered" evidence="1">
    <location>
        <begin position="68"/>
        <end position="98"/>
    </location>
</feature>
<keyword evidence="3" id="KW-1185">Reference proteome</keyword>
<organism evidence="2 3">
    <name type="scientific">Cephalotus follicularis</name>
    <name type="common">Albany pitcher plant</name>
    <dbReference type="NCBI Taxonomy" id="3775"/>
    <lineage>
        <taxon>Eukaryota</taxon>
        <taxon>Viridiplantae</taxon>
        <taxon>Streptophyta</taxon>
        <taxon>Embryophyta</taxon>
        <taxon>Tracheophyta</taxon>
        <taxon>Spermatophyta</taxon>
        <taxon>Magnoliopsida</taxon>
        <taxon>eudicotyledons</taxon>
        <taxon>Gunneridae</taxon>
        <taxon>Pentapetalae</taxon>
        <taxon>rosids</taxon>
        <taxon>fabids</taxon>
        <taxon>Oxalidales</taxon>
        <taxon>Cephalotaceae</taxon>
        <taxon>Cephalotus</taxon>
    </lineage>
</organism>
<dbReference type="EMBL" id="BDDD01000507">
    <property type="protein sequence ID" value="GAV66887.1"/>
    <property type="molecule type" value="Genomic_DNA"/>
</dbReference>